<evidence type="ECO:0000313" key="2">
    <source>
        <dbReference type="Proteomes" id="UP000052232"/>
    </source>
</evidence>
<dbReference type="Proteomes" id="UP000052232">
    <property type="component" value="Unassembled WGS sequence"/>
</dbReference>
<organism evidence="1 2">
    <name type="scientific">Sphingobium cupriresistens LL01</name>
    <dbReference type="NCBI Taxonomy" id="1420583"/>
    <lineage>
        <taxon>Bacteria</taxon>
        <taxon>Pseudomonadati</taxon>
        <taxon>Pseudomonadota</taxon>
        <taxon>Alphaproteobacteria</taxon>
        <taxon>Sphingomonadales</taxon>
        <taxon>Sphingomonadaceae</taxon>
        <taxon>Sphingobium</taxon>
    </lineage>
</organism>
<dbReference type="PATRIC" id="fig|1420583.3.peg.4161"/>
<comment type="caution">
    <text evidence="1">The sequence shown here is derived from an EMBL/GenBank/DDBJ whole genome shotgun (WGS) entry which is preliminary data.</text>
</comment>
<dbReference type="EMBL" id="JACT01000006">
    <property type="protein sequence ID" value="KMS52480.1"/>
    <property type="molecule type" value="Genomic_DNA"/>
</dbReference>
<keyword evidence="2" id="KW-1185">Reference proteome</keyword>
<name>A0A0J8ABC6_9SPHN</name>
<proteinExistence type="predicted"/>
<protein>
    <submittedName>
        <fullName evidence="1">Uncharacterized protein</fullName>
    </submittedName>
</protein>
<accession>A0A0J8ABC6</accession>
<reference evidence="1 2" key="1">
    <citation type="journal article" date="2015" name="G3 (Bethesda)">
        <title>Insights into Ongoing Evolution of the Hexachlorocyclohexane Catabolic Pathway from Comparative Genomics of Ten Sphingomonadaceae Strains.</title>
        <authorList>
            <person name="Pearce S.L."/>
            <person name="Oakeshott J.G."/>
            <person name="Pandey G."/>
        </authorList>
    </citation>
    <scope>NUCLEOTIDE SEQUENCE [LARGE SCALE GENOMIC DNA]</scope>
    <source>
        <strain evidence="1 2">LL01</strain>
    </source>
</reference>
<gene>
    <name evidence="1" type="ORF">V473_21735</name>
</gene>
<dbReference type="STRING" id="1420583.V473_21735"/>
<evidence type="ECO:0000313" key="1">
    <source>
        <dbReference type="EMBL" id="KMS52480.1"/>
    </source>
</evidence>
<dbReference type="AlphaFoldDB" id="A0A0J8ABC6"/>
<sequence length="34" mass="3898">MLLRAAVAGVVARALPTSRQWRERMAARMLDLWT</sequence>